<accession>A0A7C9D5D0</accession>
<reference evidence="1" key="1">
    <citation type="journal article" date="2013" name="J. Plant Res.">
        <title>Effect of fungi and light on seed germination of three Opuntia species from semiarid lands of central Mexico.</title>
        <authorList>
            <person name="Delgado-Sanchez P."/>
            <person name="Jimenez-Bremont J.F."/>
            <person name="Guerrero-Gonzalez Mde L."/>
            <person name="Flores J."/>
        </authorList>
    </citation>
    <scope>NUCLEOTIDE SEQUENCE</scope>
    <source>
        <tissue evidence="1">Cladode</tissue>
    </source>
</reference>
<proteinExistence type="predicted"/>
<name>A0A7C9D5D0_OPUST</name>
<dbReference type="AlphaFoldDB" id="A0A7C9D5D0"/>
<sequence length="100" mass="11251">MIRKESVRTPWQVIEANRVRKNGVCCIMLHRGIRSTSINFLSQQSEEPSLDSKEHKLSASWRAMSYQSPIASTNKAGYSLLLEEYHTAALQGAILRSLSS</sequence>
<reference evidence="1" key="2">
    <citation type="submission" date="2020-07" db="EMBL/GenBank/DDBJ databases">
        <authorList>
            <person name="Vera ALvarez R."/>
            <person name="Arias-Moreno D.M."/>
            <person name="Jimenez-Jacinto V."/>
            <person name="Jimenez-Bremont J.F."/>
            <person name="Swaminathan K."/>
            <person name="Moose S.P."/>
            <person name="Guerrero-Gonzalez M.L."/>
            <person name="Marino-Ramirez L."/>
            <person name="Landsman D."/>
            <person name="Rodriguez-Kessler M."/>
            <person name="Delgado-Sanchez P."/>
        </authorList>
    </citation>
    <scope>NUCLEOTIDE SEQUENCE</scope>
    <source>
        <tissue evidence="1">Cladode</tissue>
    </source>
</reference>
<protein>
    <submittedName>
        <fullName evidence="1">Uncharacterized protein</fullName>
    </submittedName>
</protein>
<dbReference type="EMBL" id="GISG01086923">
    <property type="protein sequence ID" value="MBA4633467.1"/>
    <property type="molecule type" value="Transcribed_RNA"/>
</dbReference>
<organism evidence="1">
    <name type="scientific">Opuntia streptacantha</name>
    <name type="common">Prickly pear cactus</name>
    <name type="synonym">Opuntia cardona</name>
    <dbReference type="NCBI Taxonomy" id="393608"/>
    <lineage>
        <taxon>Eukaryota</taxon>
        <taxon>Viridiplantae</taxon>
        <taxon>Streptophyta</taxon>
        <taxon>Embryophyta</taxon>
        <taxon>Tracheophyta</taxon>
        <taxon>Spermatophyta</taxon>
        <taxon>Magnoliopsida</taxon>
        <taxon>eudicotyledons</taxon>
        <taxon>Gunneridae</taxon>
        <taxon>Pentapetalae</taxon>
        <taxon>Caryophyllales</taxon>
        <taxon>Cactineae</taxon>
        <taxon>Cactaceae</taxon>
        <taxon>Opuntioideae</taxon>
        <taxon>Opuntia</taxon>
    </lineage>
</organism>
<evidence type="ECO:0000313" key="1">
    <source>
        <dbReference type="EMBL" id="MBA4633467.1"/>
    </source>
</evidence>